<dbReference type="Proteomes" id="UP001162640">
    <property type="component" value="Unassembled WGS sequence"/>
</dbReference>
<dbReference type="EMBL" id="BLQM01000055">
    <property type="protein sequence ID" value="GMH57034.1"/>
    <property type="molecule type" value="Genomic_DNA"/>
</dbReference>
<reference evidence="5" key="1">
    <citation type="journal article" date="2023" name="Commun. Biol.">
        <title>Genome analysis of Parmales, the sister group of diatoms, reveals the evolutionary specialization of diatoms from phago-mixotrophs to photoautotrophs.</title>
        <authorList>
            <person name="Ban H."/>
            <person name="Sato S."/>
            <person name="Yoshikawa S."/>
            <person name="Yamada K."/>
            <person name="Nakamura Y."/>
            <person name="Ichinomiya M."/>
            <person name="Sato N."/>
            <person name="Blanc-Mathieu R."/>
            <person name="Endo H."/>
            <person name="Kuwata A."/>
            <person name="Ogata H."/>
        </authorList>
    </citation>
    <scope>NUCLEOTIDE SEQUENCE [LARGE SCALE GENOMIC DNA]</scope>
</reference>
<organism evidence="4 5">
    <name type="scientific">Triparma laevis f. inornata</name>
    <dbReference type="NCBI Taxonomy" id="1714386"/>
    <lineage>
        <taxon>Eukaryota</taxon>
        <taxon>Sar</taxon>
        <taxon>Stramenopiles</taxon>
        <taxon>Ochrophyta</taxon>
        <taxon>Bolidophyceae</taxon>
        <taxon>Parmales</taxon>
        <taxon>Triparmaceae</taxon>
        <taxon>Triparma</taxon>
    </lineage>
</organism>
<dbReference type="InterPro" id="IPR000504">
    <property type="entry name" value="RRM_dom"/>
</dbReference>
<dbReference type="AlphaFoldDB" id="A0A9W7DUR3"/>
<dbReference type="Gene3D" id="3.30.70.330">
    <property type="match status" value="1"/>
</dbReference>
<dbReference type="PANTHER" id="PTHR10352">
    <property type="entry name" value="EUKARYOTIC TRANSLATION INITIATION FACTOR 3 SUBUNIT G"/>
    <property type="match status" value="1"/>
</dbReference>
<dbReference type="InterPro" id="IPR034240">
    <property type="entry name" value="eIF3G_RRM"/>
</dbReference>
<gene>
    <name evidence="4" type="ORF">TL16_g02273</name>
</gene>
<dbReference type="CDD" id="cd12408">
    <property type="entry name" value="RRM_eIF3G_like"/>
    <property type="match status" value="1"/>
</dbReference>
<dbReference type="InterPro" id="IPR012677">
    <property type="entry name" value="Nucleotide-bd_a/b_plait_sf"/>
</dbReference>
<evidence type="ECO:0000313" key="4">
    <source>
        <dbReference type="EMBL" id="GMH57034.1"/>
    </source>
</evidence>
<evidence type="ECO:0000313" key="5">
    <source>
        <dbReference type="Proteomes" id="UP001162640"/>
    </source>
</evidence>
<feature type="domain" description="RRM" evidence="3">
    <location>
        <begin position="3"/>
        <end position="81"/>
    </location>
</feature>
<feature type="non-terminal residue" evidence="4">
    <location>
        <position position="1"/>
    </location>
</feature>
<dbReference type="SMART" id="SM00360">
    <property type="entry name" value="RRM"/>
    <property type="match status" value="1"/>
</dbReference>
<keyword evidence="1 2" id="KW-0694">RNA-binding</keyword>
<proteinExistence type="predicted"/>
<feature type="non-terminal residue" evidence="4">
    <location>
        <position position="81"/>
    </location>
</feature>
<comment type="caution">
    <text evidence="4">The sequence shown here is derived from an EMBL/GenBank/DDBJ whole genome shotgun (WGS) entry which is preliminary data.</text>
</comment>
<protein>
    <recommendedName>
        <fullName evidence="3">RRM domain-containing protein</fullName>
    </recommendedName>
</protein>
<dbReference type="PROSITE" id="PS50102">
    <property type="entry name" value="RRM"/>
    <property type="match status" value="1"/>
</dbReference>
<evidence type="ECO:0000259" key="3">
    <source>
        <dbReference type="PROSITE" id="PS50102"/>
    </source>
</evidence>
<dbReference type="InterPro" id="IPR035979">
    <property type="entry name" value="RBD_domain_sf"/>
</dbReference>
<dbReference type="Pfam" id="PF00076">
    <property type="entry name" value="RRM_1"/>
    <property type="match status" value="1"/>
</dbReference>
<evidence type="ECO:0000256" key="2">
    <source>
        <dbReference type="PROSITE-ProRule" id="PRU00176"/>
    </source>
</evidence>
<dbReference type="SUPFAM" id="SSF54928">
    <property type="entry name" value="RNA-binding domain, RBD"/>
    <property type="match status" value="1"/>
</dbReference>
<evidence type="ECO:0000256" key="1">
    <source>
        <dbReference type="ARBA" id="ARBA00022884"/>
    </source>
</evidence>
<accession>A0A9W7DUR3</accession>
<dbReference type="GO" id="GO:0003723">
    <property type="term" value="F:RNA binding"/>
    <property type="evidence" value="ECO:0007669"/>
    <property type="project" value="UniProtKB-UniRule"/>
</dbReference>
<name>A0A9W7DUR3_9STRA</name>
<sequence>DANTIRCTNISEETTEKDLQELFKDFGRISRVYLAKDRETMQSRGFAFISFVHHADAQNAMDALQGYGYDHLILKLEWARP</sequence>